<dbReference type="PRINTS" id="PR00318">
    <property type="entry name" value="GPROTEINA"/>
</dbReference>
<dbReference type="InterPro" id="IPR011025">
    <property type="entry name" value="GproteinA_insert"/>
</dbReference>
<name>A0A6A5SIV3_9PLEO</name>
<dbReference type="GO" id="GO:0005737">
    <property type="term" value="C:cytoplasm"/>
    <property type="evidence" value="ECO:0007669"/>
    <property type="project" value="TreeGrafter"/>
</dbReference>
<keyword evidence="3" id="KW-0460">Magnesium</keyword>
<evidence type="ECO:0000256" key="6">
    <source>
        <dbReference type="SAM" id="MobiDB-lite"/>
    </source>
</evidence>
<dbReference type="InterPro" id="IPR001019">
    <property type="entry name" value="Gprotein_alpha_su"/>
</dbReference>
<dbReference type="GO" id="GO:0003924">
    <property type="term" value="F:GTPase activity"/>
    <property type="evidence" value="ECO:0007669"/>
    <property type="project" value="InterPro"/>
</dbReference>
<sequence length="618" mass="70489">MTATLPDEKRAFALISAIGTNRDRLRQGIDGLRQIHNSWTDSNGSSINLIAQLTALKSNLGNIQDWLNYAIHDLHPQLLSDLDVLTTSCGLLVRHVDALTWRLKQPDHDAVDFAVKLKYAVASRSMDRLQKVAQRHNDAVTILLAACKCHASAQRKILLYKSRQIRKEDAASLRTLARSSRWNGTCIRLLTQLSQLIQWLRFIFHLKLRRDNMDRALSPTAEEYEHAAAASRSDAIDRVLQEEATTLRRETKLVLVGHISSGKELIMHQMKALYAEGYYSVQERTNYRPAVFSVIRSLIHSITNLLKDTGIALPTALNQDFAILLHEVETVDQERITPEAVKAITNIWSCPEFSTLYIRNFEIDFPQYAPYFAQEVTRIADKDYVPSEADIIRLNQSMRGIKELRFNWGELDVHLFNIKGYVPEQFRKRWFHQLEGATSIIYTIDVSLYDNTFPGQPTESLLHQEIAGFESWVNEPKFANSSIILLLNNFTRFCGKLQYSLLETSFPDHTPSETDPETSARQYILRRFKAVNRNNLSIYSFWVDLDMSDNQHLYSALKKTLTHIQQRKAREDVMNADESMASSRPSTTGLASVLSRSRSGKMSEGTDSSRLISPVRSA</sequence>
<dbReference type="OrthoDB" id="5817230at2759"/>
<keyword evidence="4" id="KW-0342">GTP-binding</keyword>
<feature type="compositionally biased region" description="Polar residues" evidence="6">
    <location>
        <begin position="580"/>
        <end position="597"/>
    </location>
</feature>
<evidence type="ECO:0000313" key="8">
    <source>
        <dbReference type="Proteomes" id="UP000800038"/>
    </source>
</evidence>
<keyword evidence="1" id="KW-0479">Metal-binding</keyword>
<evidence type="ECO:0000256" key="2">
    <source>
        <dbReference type="ARBA" id="ARBA00022741"/>
    </source>
</evidence>
<dbReference type="Gene3D" id="3.40.50.300">
    <property type="entry name" value="P-loop containing nucleotide triphosphate hydrolases"/>
    <property type="match status" value="1"/>
</dbReference>
<gene>
    <name evidence="7" type="ORF">EJ02DRAFT_455877</name>
</gene>
<dbReference type="EMBL" id="ML976060">
    <property type="protein sequence ID" value="KAF1940575.1"/>
    <property type="molecule type" value="Genomic_DNA"/>
</dbReference>
<keyword evidence="5" id="KW-0807">Transducer</keyword>
<dbReference type="PROSITE" id="PS51882">
    <property type="entry name" value="G_ALPHA"/>
    <property type="match status" value="1"/>
</dbReference>
<dbReference type="GO" id="GO:0005525">
    <property type="term" value="F:GTP binding"/>
    <property type="evidence" value="ECO:0007669"/>
    <property type="project" value="UniProtKB-KW"/>
</dbReference>
<evidence type="ECO:0000313" key="7">
    <source>
        <dbReference type="EMBL" id="KAF1940575.1"/>
    </source>
</evidence>
<evidence type="ECO:0000256" key="3">
    <source>
        <dbReference type="ARBA" id="ARBA00022842"/>
    </source>
</evidence>
<organism evidence="7 8">
    <name type="scientific">Clathrospora elynae</name>
    <dbReference type="NCBI Taxonomy" id="706981"/>
    <lineage>
        <taxon>Eukaryota</taxon>
        <taxon>Fungi</taxon>
        <taxon>Dikarya</taxon>
        <taxon>Ascomycota</taxon>
        <taxon>Pezizomycotina</taxon>
        <taxon>Dothideomycetes</taxon>
        <taxon>Pleosporomycetidae</taxon>
        <taxon>Pleosporales</taxon>
        <taxon>Diademaceae</taxon>
        <taxon>Clathrospora</taxon>
    </lineage>
</organism>
<evidence type="ECO:0008006" key="9">
    <source>
        <dbReference type="Google" id="ProtNLM"/>
    </source>
</evidence>
<evidence type="ECO:0000256" key="4">
    <source>
        <dbReference type="ARBA" id="ARBA00023134"/>
    </source>
</evidence>
<dbReference type="GO" id="GO:0031683">
    <property type="term" value="F:G-protein beta/gamma-subunit complex binding"/>
    <property type="evidence" value="ECO:0007669"/>
    <property type="project" value="InterPro"/>
</dbReference>
<feature type="region of interest" description="Disordered" evidence="6">
    <location>
        <begin position="572"/>
        <end position="618"/>
    </location>
</feature>
<dbReference type="GO" id="GO:0001664">
    <property type="term" value="F:G protein-coupled receptor binding"/>
    <property type="evidence" value="ECO:0007669"/>
    <property type="project" value="TreeGrafter"/>
</dbReference>
<keyword evidence="2" id="KW-0547">Nucleotide-binding</keyword>
<proteinExistence type="predicted"/>
<evidence type="ECO:0000256" key="1">
    <source>
        <dbReference type="ARBA" id="ARBA00022723"/>
    </source>
</evidence>
<evidence type="ECO:0000256" key="5">
    <source>
        <dbReference type="ARBA" id="ARBA00023224"/>
    </source>
</evidence>
<dbReference type="FunFam" id="3.40.50.300:FF:000692">
    <property type="entry name" value="Guanine nucleotide-binding protein subunit alpha"/>
    <property type="match status" value="1"/>
</dbReference>
<dbReference type="AlphaFoldDB" id="A0A6A5SIV3"/>
<dbReference type="SUPFAM" id="SSF47895">
    <property type="entry name" value="Transducin (alpha subunit), insertion domain"/>
    <property type="match status" value="1"/>
</dbReference>
<dbReference type="SMART" id="SM00275">
    <property type="entry name" value="G_alpha"/>
    <property type="match status" value="1"/>
</dbReference>
<accession>A0A6A5SIV3</accession>
<dbReference type="PANTHER" id="PTHR10218">
    <property type="entry name" value="GTP-BINDING PROTEIN ALPHA SUBUNIT"/>
    <property type="match status" value="1"/>
</dbReference>
<reference evidence="7" key="1">
    <citation type="journal article" date="2020" name="Stud. Mycol.">
        <title>101 Dothideomycetes genomes: a test case for predicting lifestyles and emergence of pathogens.</title>
        <authorList>
            <person name="Haridas S."/>
            <person name="Albert R."/>
            <person name="Binder M."/>
            <person name="Bloem J."/>
            <person name="Labutti K."/>
            <person name="Salamov A."/>
            <person name="Andreopoulos B."/>
            <person name="Baker S."/>
            <person name="Barry K."/>
            <person name="Bills G."/>
            <person name="Bluhm B."/>
            <person name="Cannon C."/>
            <person name="Castanera R."/>
            <person name="Culley D."/>
            <person name="Daum C."/>
            <person name="Ezra D."/>
            <person name="Gonzalez J."/>
            <person name="Henrissat B."/>
            <person name="Kuo A."/>
            <person name="Liang C."/>
            <person name="Lipzen A."/>
            <person name="Lutzoni F."/>
            <person name="Magnuson J."/>
            <person name="Mondo S."/>
            <person name="Nolan M."/>
            <person name="Ohm R."/>
            <person name="Pangilinan J."/>
            <person name="Park H.-J."/>
            <person name="Ramirez L."/>
            <person name="Alfaro M."/>
            <person name="Sun H."/>
            <person name="Tritt A."/>
            <person name="Yoshinaga Y."/>
            <person name="Zwiers L.-H."/>
            <person name="Turgeon B."/>
            <person name="Goodwin S."/>
            <person name="Spatafora J."/>
            <person name="Crous P."/>
            <person name="Grigoriev I."/>
        </authorList>
    </citation>
    <scope>NUCLEOTIDE SEQUENCE</scope>
    <source>
        <strain evidence="7">CBS 161.51</strain>
    </source>
</reference>
<dbReference type="Gene3D" id="1.10.400.10">
    <property type="entry name" value="GI Alpha 1, domain 2-like"/>
    <property type="match status" value="1"/>
</dbReference>
<dbReference type="InterPro" id="IPR027417">
    <property type="entry name" value="P-loop_NTPase"/>
</dbReference>
<dbReference type="Pfam" id="PF00503">
    <property type="entry name" value="G-alpha"/>
    <property type="match status" value="1"/>
</dbReference>
<dbReference type="GO" id="GO:0046872">
    <property type="term" value="F:metal ion binding"/>
    <property type="evidence" value="ECO:0007669"/>
    <property type="project" value="UniProtKB-KW"/>
</dbReference>
<dbReference type="GO" id="GO:0007189">
    <property type="term" value="P:adenylate cyclase-activating G protein-coupled receptor signaling pathway"/>
    <property type="evidence" value="ECO:0007669"/>
    <property type="project" value="TreeGrafter"/>
</dbReference>
<dbReference type="GO" id="GO:0005834">
    <property type="term" value="C:heterotrimeric G-protein complex"/>
    <property type="evidence" value="ECO:0007669"/>
    <property type="project" value="TreeGrafter"/>
</dbReference>
<dbReference type="PANTHER" id="PTHR10218:SF369">
    <property type="entry name" value="GUANINE NUCLEOTIDE-BINDING PROTEIN ALPHA-2 SUBUNIT"/>
    <property type="match status" value="1"/>
</dbReference>
<keyword evidence="8" id="KW-1185">Reference proteome</keyword>
<protein>
    <recommendedName>
        <fullName evidence="9">Guanine nucleotide-binding protein-like protein alpha-3 subunit</fullName>
    </recommendedName>
</protein>
<dbReference type="Proteomes" id="UP000800038">
    <property type="component" value="Unassembled WGS sequence"/>
</dbReference>
<dbReference type="SUPFAM" id="SSF52540">
    <property type="entry name" value="P-loop containing nucleoside triphosphate hydrolases"/>
    <property type="match status" value="1"/>
</dbReference>